<comment type="caution">
    <text evidence="4">The sequence shown here is derived from an EMBL/GenBank/DDBJ whole genome shotgun (WGS) entry which is preliminary data.</text>
</comment>
<accession>A0ABV9SUH4</accession>
<evidence type="ECO:0000313" key="5">
    <source>
        <dbReference type="Proteomes" id="UP001595858"/>
    </source>
</evidence>
<feature type="region of interest" description="Disordered" evidence="1">
    <location>
        <begin position="1"/>
        <end position="21"/>
    </location>
</feature>
<dbReference type="InterPro" id="IPR053140">
    <property type="entry name" value="GDSL_Rv0518-like"/>
</dbReference>
<reference evidence="5" key="1">
    <citation type="journal article" date="2019" name="Int. J. Syst. Evol. Microbiol.">
        <title>The Global Catalogue of Microorganisms (GCM) 10K type strain sequencing project: providing services to taxonomists for standard genome sequencing and annotation.</title>
        <authorList>
            <consortium name="The Broad Institute Genomics Platform"/>
            <consortium name="The Broad Institute Genome Sequencing Center for Infectious Disease"/>
            <person name="Wu L."/>
            <person name="Ma J."/>
        </authorList>
    </citation>
    <scope>NUCLEOTIDE SEQUENCE [LARGE SCALE GENOMIC DNA]</scope>
    <source>
        <strain evidence="5">CGMCC 4.7304</strain>
    </source>
</reference>
<dbReference type="CDD" id="cd01830">
    <property type="entry name" value="XynE_like"/>
    <property type="match status" value="1"/>
</dbReference>
<keyword evidence="2" id="KW-1133">Transmembrane helix</keyword>
<dbReference type="Gene3D" id="3.40.50.1110">
    <property type="entry name" value="SGNH hydrolase"/>
    <property type="match status" value="1"/>
</dbReference>
<sequence>MAPAPDSPRATGGRRRTGRRGALLPALTVPLSALLLLGLGAGGVAGDPRHHRAGDWVTGWAASPVEGGDIPGSDCPAGDGLRNRTVRNVVFLSAGGDRVRVRLTNAFGERPVRVGGASVAVHDDGAAAVPGSVRPLTFDGGAGVKIPAGAEVFSDPVRLEVEALSTLLVSVYAPEATGPVTNHPFTAQGNFLAEGDATAEASGEGFSSTPCWMLTSGVDVEPSGDVVGTVVALGDSITDTAATTGNANRRWPDHLARRLNAVEGPTLSVANAGLGGNLLLGAREGEPYYGVGALDRLDRDVLGQSGVRTVVLLEGINDIGHGTGAEDIIAGYREVVERVHARGLRIAGGTLLPFKGSAIWTRQRQATWNEVNAWIRTSGEFDAVVDFAAATASAGDPQRLAPAYDSGDGLHPGDAGTRAMAAAVDLDRLIPASPGADDRPSRHRR</sequence>
<feature type="transmembrane region" description="Helical" evidence="2">
    <location>
        <begin position="21"/>
        <end position="45"/>
    </location>
</feature>
<dbReference type="InterPro" id="IPR036514">
    <property type="entry name" value="SGNH_hydro_sf"/>
</dbReference>
<dbReference type="PANTHER" id="PTHR43784:SF2">
    <property type="entry name" value="GDSL-LIKE LIPASE_ACYLHYDROLASE, PUTATIVE (AFU_ORTHOLOGUE AFUA_2G00820)-RELATED"/>
    <property type="match status" value="1"/>
</dbReference>
<evidence type="ECO:0000313" key="4">
    <source>
        <dbReference type="EMBL" id="MFC4869966.1"/>
    </source>
</evidence>
<feature type="domain" description="SGNH hydrolase-type esterase" evidence="3">
    <location>
        <begin position="232"/>
        <end position="419"/>
    </location>
</feature>
<dbReference type="SUPFAM" id="SSF52266">
    <property type="entry name" value="SGNH hydrolase"/>
    <property type="match status" value="1"/>
</dbReference>
<dbReference type="InterPro" id="IPR013830">
    <property type="entry name" value="SGNH_hydro"/>
</dbReference>
<keyword evidence="5" id="KW-1185">Reference proteome</keyword>
<dbReference type="PANTHER" id="PTHR43784">
    <property type="entry name" value="GDSL-LIKE LIPASE/ACYLHYDROLASE, PUTATIVE (AFU_ORTHOLOGUE AFUA_2G00820)-RELATED"/>
    <property type="match status" value="1"/>
</dbReference>
<dbReference type="RefSeq" id="WP_344141696.1">
    <property type="nucleotide sequence ID" value="NZ_BAAAQI010000003.1"/>
</dbReference>
<keyword evidence="2" id="KW-0472">Membrane</keyword>
<evidence type="ECO:0000256" key="1">
    <source>
        <dbReference type="SAM" id="MobiDB-lite"/>
    </source>
</evidence>
<proteinExistence type="predicted"/>
<dbReference type="GO" id="GO:0016787">
    <property type="term" value="F:hydrolase activity"/>
    <property type="evidence" value="ECO:0007669"/>
    <property type="project" value="UniProtKB-KW"/>
</dbReference>
<keyword evidence="4" id="KW-0378">Hydrolase</keyword>
<organism evidence="4 5">
    <name type="scientific">Streptomonospora arabica</name>
    <dbReference type="NCBI Taxonomy" id="412417"/>
    <lineage>
        <taxon>Bacteria</taxon>
        <taxon>Bacillati</taxon>
        <taxon>Actinomycetota</taxon>
        <taxon>Actinomycetes</taxon>
        <taxon>Streptosporangiales</taxon>
        <taxon>Nocardiopsidaceae</taxon>
        <taxon>Streptomonospora</taxon>
    </lineage>
</organism>
<dbReference type="Pfam" id="PF13472">
    <property type="entry name" value="Lipase_GDSL_2"/>
    <property type="match status" value="1"/>
</dbReference>
<keyword evidence="2" id="KW-0812">Transmembrane</keyword>
<name>A0ABV9SUH4_9ACTN</name>
<dbReference type="EMBL" id="JBHSIY010000033">
    <property type="protein sequence ID" value="MFC4869966.1"/>
    <property type="molecule type" value="Genomic_DNA"/>
</dbReference>
<gene>
    <name evidence="4" type="ORF">ACFPCZ_25345</name>
</gene>
<dbReference type="Proteomes" id="UP001595858">
    <property type="component" value="Unassembled WGS sequence"/>
</dbReference>
<evidence type="ECO:0000256" key="2">
    <source>
        <dbReference type="SAM" id="Phobius"/>
    </source>
</evidence>
<evidence type="ECO:0000259" key="3">
    <source>
        <dbReference type="Pfam" id="PF13472"/>
    </source>
</evidence>
<protein>
    <submittedName>
        <fullName evidence="4">SGNH/GDSL hydrolase family protein</fullName>
    </submittedName>
</protein>